<evidence type="ECO:0000256" key="5">
    <source>
        <dbReference type="ARBA" id="ARBA00023180"/>
    </source>
</evidence>
<evidence type="ECO:0000259" key="6">
    <source>
        <dbReference type="PROSITE" id="PS51767"/>
    </source>
</evidence>
<dbReference type="InterPro" id="IPR033121">
    <property type="entry name" value="PEPTIDASE_A1"/>
</dbReference>
<reference evidence="7" key="1">
    <citation type="journal article" date="2022" name="Plant J.">
        <title>Strategies of tolerance reflected in two North American maple genomes.</title>
        <authorList>
            <person name="McEvoy S.L."/>
            <person name="Sezen U.U."/>
            <person name="Trouern-Trend A."/>
            <person name="McMahon S.M."/>
            <person name="Schaberg P.G."/>
            <person name="Yang J."/>
            <person name="Wegrzyn J.L."/>
            <person name="Swenson N.G."/>
        </authorList>
    </citation>
    <scope>NUCLEOTIDE SEQUENCE</scope>
    <source>
        <strain evidence="7">NS2018</strain>
    </source>
</reference>
<evidence type="ECO:0000313" key="8">
    <source>
        <dbReference type="Proteomes" id="UP001168877"/>
    </source>
</evidence>
<dbReference type="AlphaFoldDB" id="A0AA39SEH9"/>
<keyword evidence="3" id="KW-0064">Aspartyl protease</keyword>
<dbReference type="InterPro" id="IPR001969">
    <property type="entry name" value="Aspartic_peptidase_AS"/>
</dbReference>
<reference evidence="7" key="2">
    <citation type="submission" date="2023-06" db="EMBL/GenBank/DDBJ databases">
        <authorList>
            <person name="Swenson N.G."/>
            <person name="Wegrzyn J.L."/>
            <person name="Mcevoy S.L."/>
        </authorList>
    </citation>
    <scope>NUCLEOTIDE SEQUENCE</scope>
    <source>
        <strain evidence="7">NS2018</strain>
        <tissue evidence="7">Leaf</tissue>
    </source>
</reference>
<evidence type="ECO:0000256" key="2">
    <source>
        <dbReference type="ARBA" id="ARBA00022670"/>
    </source>
</evidence>
<dbReference type="InterPro" id="IPR034161">
    <property type="entry name" value="Pepsin-like_plant"/>
</dbReference>
<dbReference type="GO" id="GO:0004190">
    <property type="term" value="F:aspartic-type endopeptidase activity"/>
    <property type="evidence" value="ECO:0007669"/>
    <property type="project" value="UniProtKB-KW"/>
</dbReference>
<protein>
    <recommendedName>
        <fullName evidence="6">Peptidase A1 domain-containing protein</fullName>
    </recommendedName>
</protein>
<dbReference type="InterPro" id="IPR032861">
    <property type="entry name" value="TAXi_N"/>
</dbReference>
<evidence type="ECO:0000256" key="1">
    <source>
        <dbReference type="ARBA" id="ARBA00007447"/>
    </source>
</evidence>
<dbReference type="Gene3D" id="2.40.70.10">
    <property type="entry name" value="Acid Proteases"/>
    <property type="match status" value="2"/>
</dbReference>
<dbReference type="InterPro" id="IPR032799">
    <property type="entry name" value="TAXi_C"/>
</dbReference>
<dbReference type="CDD" id="cd05476">
    <property type="entry name" value="pepsin_A_like_plant"/>
    <property type="match status" value="1"/>
</dbReference>
<dbReference type="EMBL" id="JAUESC010000382">
    <property type="protein sequence ID" value="KAK0588240.1"/>
    <property type="molecule type" value="Genomic_DNA"/>
</dbReference>
<dbReference type="PROSITE" id="PS51767">
    <property type="entry name" value="PEPTIDASE_A1"/>
    <property type="match status" value="1"/>
</dbReference>
<name>A0AA39SEH9_ACESA</name>
<keyword evidence="8" id="KW-1185">Reference proteome</keyword>
<feature type="domain" description="Peptidase A1" evidence="6">
    <location>
        <begin position="132"/>
        <end position="484"/>
    </location>
</feature>
<dbReference type="Pfam" id="PF14541">
    <property type="entry name" value="TAXi_C"/>
    <property type="match status" value="1"/>
</dbReference>
<dbReference type="InterPro" id="IPR051708">
    <property type="entry name" value="Plant_Aspart_Prot_A1"/>
</dbReference>
<accession>A0AA39SEH9</accession>
<dbReference type="GO" id="GO:0006508">
    <property type="term" value="P:proteolysis"/>
    <property type="evidence" value="ECO:0007669"/>
    <property type="project" value="UniProtKB-KW"/>
</dbReference>
<comment type="similarity">
    <text evidence="1">Belongs to the peptidase A1 family.</text>
</comment>
<dbReference type="InterPro" id="IPR021109">
    <property type="entry name" value="Peptidase_aspartic_dom_sf"/>
</dbReference>
<evidence type="ECO:0000256" key="4">
    <source>
        <dbReference type="ARBA" id="ARBA00022801"/>
    </source>
</evidence>
<dbReference type="Pfam" id="PF14543">
    <property type="entry name" value="TAXi_N"/>
    <property type="match status" value="1"/>
</dbReference>
<evidence type="ECO:0000313" key="7">
    <source>
        <dbReference type="EMBL" id="KAK0588240.1"/>
    </source>
</evidence>
<proteinExistence type="inferred from homology"/>
<dbReference type="GO" id="GO:0005576">
    <property type="term" value="C:extracellular region"/>
    <property type="evidence" value="ECO:0007669"/>
    <property type="project" value="TreeGrafter"/>
</dbReference>
<evidence type="ECO:0000256" key="3">
    <source>
        <dbReference type="ARBA" id="ARBA00022750"/>
    </source>
</evidence>
<dbReference type="Proteomes" id="UP001168877">
    <property type="component" value="Unassembled WGS sequence"/>
</dbReference>
<dbReference type="PANTHER" id="PTHR47967">
    <property type="entry name" value="OS07G0603500 PROTEIN-RELATED"/>
    <property type="match status" value="1"/>
</dbReference>
<sequence>MNTSLVQLKFQVINTHDQLNAISQEIYNLYSRNNHGFHFCNDDALSDSDHNLLLFFSSAISKDISFTAPLIHRSSPESPFYDPNATPLDFIKSSVRTSSARAIAFSNLNSKKNISGSIKYPVPWFNIINSDYVIKFGIGSPPMDTYGVADTGSGLTWLQCEGCVKCYPQAKPRFDRSQSSTYNPVLCGSYECNDADRTVCNPGTPQEQCHYYIEYVDGSYSKGDIATETFTFLDTGATASNNGKYSLDISYKNIIFGCGLDNSESFVSPGIVGLSNRRSSLVGQFGFRPFSYCVPADSRFQGQMRFGSAAKISGPTTKLAPNQAGLYYFQNVDGLYVNNEKVEGIPDDVFKFVEGGDAGGLLIDTGSSVSVFPSIAFDPLIEKLKEKMGKEPVRDETENYELCYDVKYYLREILPAIEIRFKDMIGGSLKLSNDNAWIGMPSDPPEYFCLAMIRMNVYTSILGMYQMSDLNVGIDLKLLQVSFMPNPNCPDYQ</sequence>
<dbReference type="PANTHER" id="PTHR47967:SF128">
    <property type="entry name" value="ASPARTIC PROTEINASE CDR1-LIKE"/>
    <property type="match status" value="1"/>
</dbReference>
<dbReference type="SUPFAM" id="SSF50630">
    <property type="entry name" value="Acid proteases"/>
    <property type="match status" value="1"/>
</dbReference>
<gene>
    <name evidence="7" type="ORF">LWI29_036483</name>
</gene>
<keyword evidence="4" id="KW-0378">Hydrolase</keyword>
<keyword evidence="2" id="KW-0645">Protease</keyword>
<dbReference type="PROSITE" id="PS00141">
    <property type="entry name" value="ASP_PROTEASE"/>
    <property type="match status" value="1"/>
</dbReference>
<keyword evidence="5" id="KW-0325">Glycoprotein</keyword>
<comment type="caution">
    <text evidence="7">The sequence shown here is derived from an EMBL/GenBank/DDBJ whole genome shotgun (WGS) entry which is preliminary data.</text>
</comment>
<organism evidence="7 8">
    <name type="scientific">Acer saccharum</name>
    <name type="common">Sugar maple</name>
    <dbReference type="NCBI Taxonomy" id="4024"/>
    <lineage>
        <taxon>Eukaryota</taxon>
        <taxon>Viridiplantae</taxon>
        <taxon>Streptophyta</taxon>
        <taxon>Embryophyta</taxon>
        <taxon>Tracheophyta</taxon>
        <taxon>Spermatophyta</taxon>
        <taxon>Magnoliopsida</taxon>
        <taxon>eudicotyledons</taxon>
        <taxon>Gunneridae</taxon>
        <taxon>Pentapetalae</taxon>
        <taxon>rosids</taxon>
        <taxon>malvids</taxon>
        <taxon>Sapindales</taxon>
        <taxon>Sapindaceae</taxon>
        <taxon>Hippocastanoideae</taxon>
        <taxon>Acereae</taxon>
        <taxon>Acer</taxon>
    </lineage>
</organism>